<dbReference type="SUPFAM" id="SSF48371">
    <property type="entry name" value="ARM repeat"/>
    <property type="match status" value="1"/>
</dbReference>
<accession>A0ABQ8UQU2</accession>
<dbReference type="InterPro" id="IPR011989">
    <property type="entry name" value="ARM-like"/>
</dbReference>
<feature type="region of interest" description="Disordered" evidence="1">
    <location>
        <begin position="242"/>
        <end position="292"/>
    </location>
</feature>
<sequence>MAAESVTLVIEADGMQKRHIKFAKGAGFEALKNTIANEFGAKSIVDITYKLSDEDDNIRFCINADVSLDYYLEEESPLPPLRVTLSPSGIVEGGADPVSISEGGFKRIPDAPGHEDIPVVHLPPLPMCALRLEAVGYPPKTVEIPPERATAMGLKEFQELITGQFDGQPVDGAAAEVPGGITDSEDALHALLAAGPAEVTVRVLLRPPPTKTERKKLKKQRQKAAIVAAATAAAAAAATSEVTTGPEACPDEVEEAQAAAPRNPRKKKKKLTCSSNPPTAETDGESESDDGDLWGPYAPLVQLLETTHPENKIVQHPPICSSSTHIIIPTKAMINCPQFASVFLRGLTAAGCKVPAGFLASHLVGQLVALPNIISTNPAAAEAAYMAIALTSQDHPRDAAAFCRAGVAPPLVASLAAHPALVTTHPSLAGRLLEAIFSLIREDQAAHARLFAQAGVVPPLAAILAANRAALLASPHLATRFFGILSYLSTEDDVADQMVRAQIPELLVGLLRDDPTRPTVHLLITIGCMTRLGSASLLAAGARPLLEQTSQDAPRQQADLAREALDHLLEQETAVRTTDLPT</sequence>
<dbReference type="InterPro" id="IPR016024">
    <property type="entry name" value="ARM-type_fold"/>
</dbReference>
<gene>
    <name evidence="2" type="ORF">PAPYR_2107</name>
</gene>
<proteinExistence type="predicted"/>
<evidence type="ECO:0000313" key="3">
    <source>
        <dbReference type="Proteomes" id="UP001141327"/>
    </source>
</evidence>
<dbReference type="Gene3D" id="1.25.10.10">
    <property type="entry name" value="Leucine-rich Repeat Variant"/>
    <property type="match status" value="1"/>
</dbReference>
<keyword evidence="3" id="KW-1185">Reference proteome</keyword>
<reference evidence="2" key="1">
    <citation type="journal article" date="2022" name="bioRxiv">
        <title>Genomics of Preaxostyla Flagellates Illuminates Evolutionary Transitions and the Path Towards Mitochondrial Loss.</title>
        <authorList>
            <person name="Novak L.V.F."/>
            <person name="Treitli S.C."/>
            <person name="Pyrih J."/>
            <person name="Halakuc P."/>
            <person name="Pipaliya S.V."/>
            <person name="Vacek V."/>
            <person name="Brzon O."/>
            <person name="Soukal P."/>
            <person name="Eme L."/>
            <person name="Dacks J.B."/>
            <person name="Karnkowska A."/>
            <person name="Elias M."/>
            <person name="Hampl V."/>
        </authorList>
    </citation>
    <scope>NUCLEOTIDE SEQUENCE</scope>
    <source>
        <strain evidence="2">RCP-MX</strain>
    </source>
</reference>
<evidence type="ECO:0000256" key="1">
    <source>
        <dbReference type="SAM" id="MobiDB-lite"/>
    </source>
</evidence>
<name>A0ABQ8UQU2_9EUKA</name>
<organism evidence="2 3">
    <name type="scientific">Paratrimastix pyriformis</name>
    <dbReference type="NCBI Taxonomy" id="342808"/>
    <lineage>
        <taxon>Eukaryota</taxon>
        <taxon>Metamonada</taxon>
        <taxon>Preaxostyla</taxon>
        <taxon>Paratrimastigidae</taxon>
        <taxon>Paratrimastix</taxon>
    </lineage>
</organism>
<dbReference type="Proteomes" id="UP001141327">
    <property type="component" value="Unassembled WGS sequence"/>
</dbReference>
<feature type="compositionally biased region" description="Acidic residues" evidence="1">
    <location>
        <begin position="282"/>
        <end position="292"/>
    </location>
</feature>
<comment type="caution">
    <text evidence="2">The sequence shown here is derived from an EMBL/GenBank/DDBJ whole genome shotgun (WGS) entry which is preliminary data.</text>
</comment>
<dbReference type="EMBL" id="JAPMOS010000007">
    <property type="protein sequence ID" value="KAJ4461519.1"/>
    <property type="molecule type" value="Genomic_DNA"/>
</dbReference>
<protein>
    <submittedName>
        <fullName evidence="2">Uncharacterized protein</fullName>
    </submittedName>
</protein>
<evidence type="ECO:0000313" key="2">
    <source>
        <dbReference type="EMBL" id="KAJ4461519.1"/>
    </source>
</evidence>